<dbReference type="RefSeq" id="WP_107496731.1">
    <property type="nucleotide sequence ID" value="NZ_JADCKQ010000005.1"/>
</dbReference>
<keyword evidence="1" id="KW-0812">Transmembrane</keyword>
<keyword evidence="3" id="KW-1185">Reference proteome</keyword>
<dbReference type="AlphaFoldDB" id="A0A8J7ICS6"/>
<comment type="caution">
    <text evidence="2">The sequence shown here is derived from an EMBL/GenBank/DDBJ whole genome shotgun (WGS) entry which is preliminary data.</text>
</comment>
<keyword evidence="1" id="KW-1133">Transmembrane helix</keyword>
<dbReference type="Proteomes" id="UP000640583">
    <property type="component" value="Unassembled WGS sequence"/>
</dbReference>
<protein>
    <submittedName>
        <fullName evidence="2">Uncharacterized protein</fullName>
    </submittedName>
</protein>
<dbReference type="EMBL" id="JADCKQ010000005">
    <property type="protein sequence ID" value="MBI1493693.1"/>
    <property type="molecule type" value="Genomic_DNA"/>
</dbReference>
<name>A0A8J7ICS6_9RHOB</name>
<sequence>MNKPYTPELPEDERLLVTLRPTLKAFAIPHGIMLVCAMTFGCWLYLPQGLLQAILAGLAVFVILFAFTAWLKGSGEIEFSWLMNLRNRWYVTPFRILIGTPYVEHVIDMEDIDYIAVRFWWSMTLYCKDGTKHRLDYVWKPRQTRAWILSIHRQMKSTT</sequence>
<evidence type="ECO:0000313" key="2">
    <source>
        <dbReference type="EMBL" id="MBI1493693.1"/>
    </source>
</evidence>
<accession>A0A8J7ICS6</accession>
<keyword evidence="1" id="KW-0472">Membrane</keyword>
<feature type="transmembrane region" description="Helical" evidence="1">
    <location>
        <begin position="52"/>
        <end position="71"/>
    </location>
</feature>
<reference evidence="2" key="1">
    <citation type="submission" date="2020-10" db="EMBL/GenBank/DDBJ databases">
        <title>Paenihalocynthiibacter styelae gen. nov., sp. nov., isolated from stalked sea squirt Styela clava.</title>
        <authorList>
            <person name="Kim Y.-O."/>
            <person name="Yoon J.-H."/>
        </authorList>
    </citation>
    <scope>NUCLEOTIDE SEQUENCE</scope>
    <source>
        <strain evidence="2">MYP1-1</strain>
    </source>
</reference>
<feature type="transmembrane region" description="Helical" evidence="1">
    <location>
        <begin position="25"/>
        <end position="46"/>
    </location>
</feature>
<evidence type="ECO:0000313" key="3">
    <source>
        <dbReference type="Proteomes" id="UP000640583"/>
    </source>
</evidence>
<proteinExistence type="predicted"/>
<gene>
    <name evidence="2" type="ORF">H1D41_08620</name>
</gene>
<organism evidence="2 3">
    <name type="scientific">Halocynthiibacter styelae</name>
    <dbReference type="NCBI Taxonomy" id="2761955"/>
    <lineage>
        <taxon>Bacteria</taxon>
        <taxon>Pseudomonadati</taxon>
        <taxon>Pseudomonadota</taxon>
        <taxon>Alphaproteobacteria</taxon>
        <taxon>Rhodobacterales</taxon>
        <taxon>Paracoccaceae</taxon>
        <taxon>Halocynthiibacter</taxon>
    </lineage>
</organism>
<evidence type="ECO:0000256" key="1">
    <source>
        <dbReference type="SAM" id="Phobius"/>
    </source>
</evidence>